<feature type="transmembrane region" description="Helical" evidence="2">
    <location>
        <begin position="26"/>
        <end position="44"/>
    </location>
</feature>
<name>A0AB32W4U3_THECC</name>
<dbReference type="Proteomes" id="UP000694886">
    <property type="component" value="Chromosome 3"/>
</dbReference>
<protein>
    <submittedName>
        <fullName evidence="4">Protein GLUTAMINE DUMPER 2-like</fullName>
    </submittedName>
</protein>
<evidence type="ECO:0000313" key="3">
    <source>
        <dbReference type="Proteomes" id="UP000694886"/>
    </source>
</evidence>
<keyword evidence="2" id="KW-1133">Transmembrane helix</keyword>
<organism evidence="3 4">
    <name type="scientific">Theobroma cacao</name>
    <name type="common">Cacao</name>
    <name type="synonym">Cocoa</name>
    <dbReference type="NCBI Taxonomy" id="3641"/>
    <lineage>
        <taxon>Eukaryota</taxon>
        <taxon>Viridiplantae</taxon>
        <taxon>Streptophyta</taxon>
        <taxon>Embryophyta</taxon>
        <taxon>Tracheophyta</taxon>
        <taxon>Spermatophyta</taxon>
        <taxon>Magnoliopsida</taxon>
        <taxon>eudicotyledons</taxon>
        <taxon>Gunneridae</taxon>
        <taxon>Pentapetalae</taxon>
        <taxon>rosids</taxon>
        <taxon>malvids</taxon>
        <taxon>Malvales</taxon>
        <taxon>Malvaceae</taxon>
        <taxon>Byttnerioideae</taxon>
        <taxon>Theobroma</taxon>
    </lineage>
</organism>
<feature type="region of interest" description="Disordered" evidence="1">
    <location>
        <begin position="85"/>
        <end position="116"/>
    </location>
</feature>
<sequence length="124" mass="13922">MPPSNSYDSVSSGPERLHWNPAKECLFGLLIVIIAFMAVLLLKLSCSKPQPEPNPPSYQSEWPEQVEHKLANDVSDEVFVIMAGEQKPSRLAKPVPSSTQPCEQDESDSNHTRQGYSNFLQFYN</sequence>
<dbReference type="AlphaFoldDB" id="A0AB32W4U3"/>
<dbReference type="Gramene" id="Tc03v2_t009140.1">
    <property type="protein sequence ID" value="Tc03v2_p009140.1"/>
    <property type="gene ID" value="Tc03v2_g009140"/>
</dbReference>
<dbReference type="GeneID" id="108661174"/>
<proteinExistence type="predicted"/>
<accession>A0AB32W4U3</accession>
<gene>
    <name evidence="4" type="primary">LOC108661174</name>
</gene>
<reference evidence="4" key="2">
    <citation type="submission" date="2025-08" db="UniProtKB">
        <authorList>
            <consortium name="RefSeq"/>
        </authorList>
    </citation>
    <scope>IDENTIFICATION</scope>
</reference>
<reference evidence="3" key="1">
    <citation type="journal article" date="1997" name="Nucleic Acids Res.">
        <title>tRNAscan-SE: a program for improved detection of transfer RNA genes in genomic sequence.</title>
        <authorList>
            <person name="Lowe T.M."/>
            <person name="Eddy S.R."/>
        </authorList>
    </citation>
    <scope>NUCLEOTIDE SEQUENCE [LARGE SCALE GENOMIC DNA]</scope>
    <source>
        <strain evidence="3">r\B97-61/B2</strain>
    </source>
</reference>
<keyword evidence="2" id="KW-0472">Membrane</keyword>
<evidence type="ECO:0000256" key="2">
    <source>
        <dbReference type="SAM" id="Phobius"/>
    </source>
</evidence>
<dbReference type="RefSeq" id="XP_017972570.1">
    <property type="nucleotide sequence ID" value="XM_018117081.1"/>
</dbReference>
<evidence type="ECO:0000313" key="4">
    <source>
        <dbReference type="RefSeq" id="XP_017972570.1"/>
    </source>
</evidence>
<dbReference type="KEGG" id="tcc:108661174"/>
<evidence type="ECO:0000256" key="1">
    <source>
        <dbReference type="SAM" id="MobiDB-lite"/>
    </source>
</evidence>
<keyword evidence="2" id="KW-0812">Transmembrane</keyword>